<dbReference type="InterPro" id="IPR036872">
    <property type="entry name" value="CH_dom_sf"/>
</dbReference>
<sequence length="761" mass="83280">MAYYRCGPTAIGSRASWSVSSPVESKTFDRPLSGNYDRIFNAFERTNAFEYVRSTFEGKPEEDRQIGHGDIIVNRKMSSSFERADCALAAQTPCEDDEDFYREKILYSQARQLFPLQEDLADWINKTIGITYLSGENFLDALDNGAELCQLAVVIHERARESLDQGLIVGPVPAIRGRCWQRAARRSFFSRDNAENFITFCRELGVHENLLFESDDLVLHNQPRQVILCLLEVARLATKFNVEPPGLVQLEKEIALEERDSGLDSAMSGAAWQFRDNSPSPIREKSKSEALTSSPDDPNESQQSVPDNVDLESTKSGGTDSSTDTDVPLKPTNELDKRVQLVTRLMERGCNCGSGKCSKLLKVKKVGEGRYNIAGRNVFIRLLKGRHMMVRVGGGWDTLEHFLSRHEPCQVRLVTQGRRDVLPVNLPPTSPRTSPSPASSKTSLTKEPSSTGKTSPSPASSKVSLNKESSMAGTVSPVDSKASSISGKNSPEPGVKSRKAGAFSTKESPRPGTISPVDSKASSLSGKISPDLAVNVKSRKTSGKSSPLRTSTPIKPSLNKNRSALTLPLKETTDKTALRARKQSAPASFSTPGTPTGRSTRTPPVELRKSLTSNALLKTPKKSRSMSLANTPERKPFCGTDRLNQSKKNKSSVPTTPTETMARKTRSQSLASTPVNEPKKSLTNGYGKKTRSMSLAAPIEFGKPIHKSASVTATGLTQAAIEDSIRRSLEASIEDHTSPKKPFLHIKAKYRSPPPREVPPR</sequence>
<keyword evidence="9" id="KW-1185">Reference proteome</keyword>
<evidence type="ECO:0000259" key="6">
    <source>
        <dbReference type="PROSITE" id="PS50021"/>
    </source>
</evidence>
<evidence type="ECO:0000313" key="9">
    <source>
        <dbReference type="Proteomes" id="UP000838756"/>
    </source>
</evidence>
<comment type="similarity">
    <text evidence="4">Belongs to the GAS2 family.</text>
</comment>
<feature type="region of interest" description="Disordered" evidence="5">
    <location>
        <begin position="730"/>
        <end position="761"/>
    </location>
</feature>
<keyword evidence="2" id="KW-0963">Cytoplasm</keyword>
<accession>A0A8S4R3S1</accession>
<dbReference type="GO" id="GO:0008017">
    <property type="term" value="F:microtubule binding"/>
    <property type="evidence" value="ECO:0007669"/>
    <property type="project" value="InterPro"/>
</dbReference>
<evidence type="ECO:0000256" key="5">
    <source>
        <dbReference type="SAM" id="MobiDB-lite"/>
    </source>
</evidence>
<dbReference type="SMART" id="SM00033">
    <property type="entry name" value="CH"/>
    <property type="match status" value="1"/>
</dbReference>
<dbReference type="PROSITE" id="PS50021">
    <property type="entry name" value="CH"/>
    <property type="match status" value="1"/>
</dbReference>
<dbReference type="Gene3D" id="3.30.920.20">
    <property type="entry name" value="Gas2-like domain"/>
    <property type="match status" value="1"/>
</dbReference>
<evidence type="ECO:0000256" key="3">
    <source>
        <dbReference type="ARBA" id="ARBA00023212"/>
    </source>
</evidence>
<dbReference type="SUPFAM" id="SSF47576">
    <property type="entry name" value="Calponin-homology domain, CH-domain"/>
    <property type="match status" value="1"/>
</dbReference>
<evidence type="ECO:0000256" key="4">
    <source>
        <dbReference type="ARBA" id="ARBA00038441"/>
    </source>
</evidence>
<dbReference type="Pfam" id="PF02187">
    <property type="entry name" value="GAS2"/>
    <property type="match status" value="1"/>
</dbReference>
<keyword evidence="3" id="KW-0206">Cytoskeleton</keyword>
<dbReference type="AlphaFoldDB" id="A0A8S4R3S1"/>
<dbReference type="OrthoDB" id="2250192at2759"/>
<gene>
    <name evidence="8" type="primary">jg4217</name>
    <name evidence="8" type="ORF">PAEG_LOCUS9852</name>
</gene>
<evidence type="ECO:0000259" key="7">
    <source>
        <dbReference type="PROSITE" id="PS51460"/>
    </source>
</evidence>
<evidence type="ECO:0000256" key="2">
    <source>
        <dbReference type="ARBA" id="ARBA00022490"/>
    </source>
</evidence>
<name>A0A8S4R3S1_9NEOP</name>
<feature type="region of interest" description="Disordered" evidence="5">
    <location>
        <begin position="420"/>
        <end position="690"/>
    </location>
</feature>
<proteinExistence type="inferred from homology"/>
<feature type="compositionally biased region" description="Polar residues" evidence="5">
    <location>
        <begin position="446"/>
        <end position="473"/>
    </location>
</feature>
<feature type="domain" description="Calponin-homology (CH)" evidence="6">
    <location>
        <begin position="114"/>
        <end position="237"/>
    </location>
</feature>
<dbReference type="Pfam" id="PF00307">
    <property type="entry name" value="CH"/>
    <property type="match status" value="1"/>
</dbReference>
<dbReference type="SUPFAM" id="SSF143575">
    <property type="entry name" value="GAS2 domain-like"/>
    <property type="match status" value="1"/>
</dbReference>
<evidence type="ECO:0000313" key="8">
    <source>
        <dbReference type="EMBL" id="CAH2230665.1"/>
    </source>
</evidence>
<feature type="region of interest" description="Disordered" evidence="5">
    <location>
        <begin position="273"/>
        <end position="335"/>
    </location>
</feature>
<evidence type="ECO:0000256" key="1">
    <source>
        <dbReference type="ARBA" id="ARBA00004245"/>
    </source>
</evidence>
<comment type="caution">
    <text evidence="8">The sequence shown here is derived from an EMBL/GenBank/DDBJ whole genome shotgun (WGS) entry which is preliminary data.</text>
</comment>
<comment type="subcellular location">
    <subcellularLocation>
        <location evidence="1">Cytoplasm</location>
        <location evidence="1">Cytoskeleton</location>
    </subcellularLocation>
</comment>
<protein>
    <submittedName>
        <fullName evidence="8">Jg4217 protein</fullName>
    </submittedName>
</protein>
<feature type="compositionally biased region" description="Pro residues" evidence="5">
    <location>
        <begin position="752"/>
        <end position="761"/>
    </location>
</feature>
<feature type="compositionally biased region" description="Low complexity" evidence="5">
    <location>
        <begin position="314"/>
        <end position="326"/>
    </location>
</feature>
<dbReference type="GO" id="GO:0051764">
    <property type="term" value="P:actin crosslink formation"/>
    <property type="evidence" value="ECO:0007669"/>
    <property type="project" value="TreeGrafter"/>
</dbReference>
<dbReference type="GO" id="GO:0051015">
    <property type="term" value="F:actin filament binding"/>
    <property type="evidence" value="ECO:0007669"/>
    <property type="project" value="TreeGrafter"/>
</dbReference>
<dbReference type="CDD" id="cd21204">
    <property type="entry name" value="CH_GAS2-like"/>
    <property type="match status" value="1"/>
</dbReference>
<feature type="compositionally biased region" description="Low complexity" evidence="5">
    <location>
        <begin position="590"/>
        <end position="604"/>
    </location>
</feature>
<dbReference type="PANTHER" id="PTHR46756:SF13">
    <property type="entry name" value="GROWTH ARREST-SPECIFIC PROTEIN 2"/>
    <property type="match status" value="1"/>
</dbReference>
<feature type="compositionally biased region" description="Polar residues" evidence="5">
    <location>
        <begin position="289"/>
        <end position="306"/>
    </location>
</feature>
<dbReference type="GO" id="GO:0008093">
    <property type="term" value="F:cytoskeletal anchor activity"/>
    <property type="evidence" value="ECO:0007669"/>
    <property type="project" value="TreeGrafter"/>
</dbReference>
<dbReference type="InterPro" id="IPR003108">
    <property type="entry name" value="GAR_dom"/>
</dbReference>
<dbReference type="GO" id="GO:0005884">
    <property type="term" value="C:actin filament"/>
    <property type="evidence" value="ECO:0007669"/>
    <property type="project" value="TreeGrafter"/>
</dbReference>
<dbReference type="PANTHER" id="PTHR46756">
    <property type="entry name" value="TRANSGELIN"/>
    <property type="match status" value="1"/>
</dbReference>
<reference evidence="8" key="1">
    <citation type="submission" date="2022-03" db="EMBL/GenBank/DDBJ databases">
        <authorList>
            <person name="Lindestad O."/>
        </authorList>
    </citation>
    <scope>NUCLEOTIDE SEQUENCE</scope>
</reference>
<dbReference type="InterPro" id="IPR001715">
    <property type="entry name" value="CH_dom"/>
</dbReference>
<organism evidence="8 9">
    <name type="scientific">Pararge aegeria aegeria</name>
    <dbReference type="NCBI Taxonomy" id="348720"/>
    <lineage>
        <taxon>Eukaryota</taxon>
        <taxon>Metazoa</taxon>
        <taxon>Ecdysozoa</taxon>
        <taxon>Arthropoda</taxon>
        <taxon>Hexapoda</taxon>
        <taxon>Insecta</taxon>
        <taxon>Pterygota</taxon>
        <taxon>Neoptera</taxon>
        <taxon>Endopterygota</taxon>
        <taxon>Lepidoptera</taxon>
        <taxon>Glossata</taxon>
        <taxon>Ditrysia</taxon>
        <taxon>Papilionoidea</taxon>
        <taxon>Nymphalidae</taxon>
        <taxon>Satyrinae</taxon>
        <taxon>Satyrini</taxon>
        <taxon>Parargina</taxon>
        <taxon>Pararge</taxon>
    </lineage>
</organism>
<dbReference type="EMBL" id="CAKXAJ010024821">
    <property type="protein sequence ID" value="CAH2230665.1"/>
    <property type="molecule type" value="Genomic_DNA"/>
</dbReference>
<feature type="compositionally biased region" description="Low complexity" evidence="5">
    <location>
        <begin position="431"/>
        <end position="445"/>
    </location>
</feature>
<dbReference type="SMART" id="SM00243">
    <property type="entry name" value="GAS2"/>
    <property type="match status" value="1"/>
</dbReference>
<feature type="compositionally biased region" description="Polar residues" evidence="5">
    <location>
        <begin position="543"/>
        <end position="564"/>
    </location>
</feature>
<dbReference type="Gene3D" id="1.10.418.10">
    <property type="entry name" value="Calponin-like domain"/>
    <property type="match status" value="1"/>
</dbReference>
<feature type="domain" description="GAR" evidence="7">
    <location>
        <begin position="333"/>
        <end position="410"/>
    </location>
</feature>
<dbReference type="Proteomes" id="UP000838756">
    <property type="component" value="Unassembled WGS sequence"/>
</dbReference>
<dbReference type="InterPro" id="IPR036534">
    <property type="entry name" value="GAR_dom_sf"/>
</dbReference>
<dbReference type="PROSITE" id="PS51460">
    <property type="entry name" value="GAR"/>
    <property type="match status" value="1"/>
</dbReference>